<name>A0A4D6HQ44_9EURY</name>
<dbReference type="AlphaFoldDB" id="A0A4D6HQ44"/>
<evidence type="ECO:0000256" key="4">
    <source>
        <dbReference type="ARBA" id="ARBA00022692"/>
    </source>
</evidence>
<keyword evidence="4 7" id="KW-0812">Transmembrane</keyword>
<dbReference type="Pfam" id="PF03706">
    <property type="entry name" value="LPG_synthase_TM"/>
    <property type="match status" value="1"/>
</dbReference>
<evidence type="ECO:0000256" key="7">
    <source>
        <dbReference type="SAM" id="Phobius"/>
    </source>
</evidence>
<gene>
    <name evidence="8" type="ORF">DV706_13540</name>
</gene>
<dbReference type="PANTHER" id="PTHR39087">
    <property type="entry name" value="UPF0104 MEMBRANE PROTEIN MJ1595"/>
    <property type="match status" value="1"/>
</dbReference>
<evidence type="ECO:0000256" key="5">
    <source>
        <dbReference type="ARBA" id="ARBA00022989"/>
    </source>
</evidence>
<dbReference type="KEGG" id="nbg:DV706_13540"/>
<dbReference type="PANTHER" id="PTHR39087:SF2">
    <property type="entry name" value="UPF0104 MEMBRANE PROTEIN MJ1595"/>
    <property type="match status" value="1"/>
</dbReference>
<evidence type="ECO:0000256" key="2">
    <source>
        <dbReference type="ARBA" id="ARBA00011061"/>
    </source>
</evidence>
<organism evidence="8 9">
    <name type="scientific">Natronorubrum bangense</name>
    <dbReference type="NCBI Taxonomy" id="61858"/>
    <lineage>
        <taxon>Archaea</taxon>
        <taxon>Methanobacteriati</taxon>
        <taxon>Methanobacteriota</taxon>
        <taxon>Stenosarchaea group</taxon>
        <taxon>Halobacteria</taxon>
        <taxon>Halobacteriales</taxon>
        <taxon>Natrialbaceae</taxon>
        <taxon>Natronorubrum</taxon>
    </lineage>
</organism>
<accession>A0A4D6HQ44</accession>
<dbReference type="RefSeq" id="WP_136350888.1">
    <property type="nucleotide sequence ID" value="NZ_CP031305.1"/>
</dbReference>
<dbReference type="EMBL" id="CP031305">
    <property type="protein sequence ID" value="QCC55398.1"/>
    <property type="molecule type" value="Genomic_DNA"/>
</dbReference>
<protein>
    <submittedName>
        <fullName evidence="8">UPF0104 family protein</fullName>
    </submittedName>
</protein>
<keyword evidence="5 7" id="KW-1133">Transmembrane helix</keyword>
<feature type="transmembrane region" description="Helical" evidence="7">
    <location>
        <begin position="317"/>
        <end position="333"/>
    </location>
</feature>
<dbReference type="InterPro" id="IPR022791">
    <property type="entry name" value="L-PG_synthase/AglD"/>
</dbReference>
<feature type="transmembrane region" description="Helical" evidence="7">
    <location>
        <begin position="154"/>
        <end position="171"/>
    </location>
</feature>
<comment type="similarity">
    <text evidence="2">Belongs to the UPF0104 family.</text>
</comment>
<evidence type="ECO:0000256" key="6">
    <source>
        <dbReference type="ARBA" id="ARBA00023136"/>
    </source>
</evidence>
<comment type="subcellular location">
    <subcellularLocation>
        <location evidence="1">Cell membrane</location>
        <topology evidence="1">Multi-pass membrane protein</topology>
    </subcellularLocation>
</comment>
<proteinExistence type="inferred from homology"/>
<dbReference type="GeneID" id="39852289"/>
<evidence type="ECO:0000256" key="3">
    <source>
        <dbReference type="ARBA" id="ARBA00022475"/>
    </source>
</evidence>
<reference evidence="8 9" key="1">
    <citation type="journal article" date="2019" name="Nat. Commun.">
        <title>A new type of DNA phosphorothioation-based antiviral system in archaea.</title>
        <authorList>
            <person name="Xiong L."/>
            <person name="Liu S."/>
            <person name="Chen S."/>
            <person name="Xiao Y."/>
            <person name="Zhu B."/>
            <person name="Gao Y."/>
            <person name="Zhang Y."/>
            <person name="Chen B."/>
            <person name="Luo J."/>
            <person name="Deng Z."/>
            <person name="Chen X."/>
            <person name="Wang L."/>
            <person name="Chen S."/>
        </authorList>
    </citation>
    <scope>NUCLEOTIDE SEQUENCE [LARGE SCALE GENOMIC DNA]</scope>
    <source>
        <strain evidence="8 9">JCM 10635</strain>
    </source>
</reference>
<dbReference type="Proteomes" id="UP000296822">
    <property type="component" value="Chromosome"/>
</dbReference>
<feature type="transmembrane region" description="Helical" evidence="7">
    <location>
        <begin position="123"/>
        <end position="142"/>
    </location>
</feature>
<feature type="transmembrane region" description="Helical" evidence="7">
    <location>
        <begin position="40"/>
        <end position="65"/>
    </location>
</feature>
<evidence type="ECO:0000256" key="1">
    <source>
        <dbReference type="ARBA" id="ARBA00004651"/>
    </source>
</evidence>
<sequence length="339" mass="36278">MKRRIALGFAFALLLLVLLINAIGGQNVLDELSKADYRVLGLGLLSGALALTFRGLVWARFIALIDETMPRRRIGEVFLTAMFVKYVTPYGQLATEPFVAYLVSRDGEMAYEDGLASILSADLLNYVPYYTFGFLALGMIAAGGTLRDGMGTQFVAFASLFLVVVGVVYIAVQQPAIVYRLVLGITGLCRRVVGRVTTRFDEQLSPDAVRPRLDGFYTTVETITADKRTLVIATVYAHLGMAFLMLPIYIGALALGYQLAFPVVALVVALGKLGAVVPAPGGTGGVEVIVTAGLTTLGQLEPAAAVTIALIYRLCTYWLTIGIGGLSAARLLVARPTDN</sequence>
<evidence type="ECO:0000313" key="9">
    <source>
        <dbReference type="Proteomes" id="UP000296822"/>
    </source>
</evidence>
<dbReference type="NCBIfam" id="TIGR00374">
    <property type="entry name" value="flippase-like domain"/>
    <property type="match status" value="1"/>
</dbReference>
<keyword evidence="6 7" id="KW-0472">Membrane</keyword>
<evidence type="ECO:0000313" key="8">
    <source>
        <dbReference type="EMBL" id="QCC55398.1"/>
    </source>
</evidence>
<feature type="transmembrane region" description="Helical" evidence="7">
    <location>
        <begin position="230"/>
        <end position="250"/>
    </location>
</feature>
<dbReference type="GO" id="GO:0005886">
    <property type="term" value="C:plasma membrane"/>
    <property type="evidence" value="ECO:0007669"/>
    <property type="project" value="UniProtKB-SubCell"/>
</dbReference>
<keyword evidence="3" id="KW-1003">Cell membrane</keyword>